<sequence length="527" mass="59367">MSPATKSSFFGCSLWRGCLSRVPLYSFVLALLASAPEGSSHLRHDEAARREQSKFLCEDGDGSLKGVPSPHCTKEGETTSYLNSRLLPGGGGLLVRVADEFYFTHDNGGIDCTPVSYLSADTEVPYAVWHAPWYFKEAMRNETRELVYSDPHCPSAASTWAACPPDESVGLDPPKRSAAVGWDFPVVTSVIGKRFEEGDSRVRPSALYSHDSNSCNDAYADREGREVDSFWGRHPKTGQGCRMGISSDGGFEWAGDLCCAPGGKGKGKGGGERVLEGHRCLTRLERQCECEWEFGGPEGDWKLWVEHYIRFRGSNEGKFWKKEWQKYLNLAICWFPPTAAGFEALTSLQNELYRQRDRLDDHTIAGGYNHWGVRRWWGWNEVAAPRDVADPSLWDALAIKLPPGADNLHSLSKNAQRKLPLLLRSVFLTVRQGMQWKEKAEDLETFSGGLLGSMDWHLPVLVMREVQREGEKEGVFRREFFCQTFDLDWAVLRFHEQTQKCVLCEKGARGFSSCMEMELERQNISYS</sequence>
<organism evidence="2">
    <name type="scientific">Chromera velia CCMP2878</name>
    <dbReference type="NCBI Taxonomy" id="1169474"/>
    <lineage>
        <taxon>Eukaryota</taxon>
        <taxon>Sar</taxon>
        <taxon>Alveolata</taxon>
        <taxon>Colpodellida</taxon>
        <taxon>Chromeraceae</taxon>
        <taxon>Chromera</taxon>
    </lineage>
</organism>
<protein>
    <submittedName>
        <fullName evidence="2">Uncharacterized protein</fullName>
    </submittedName>
</protein>
<accession>A0A0G4F8J1</accession>
<dbReference type="PhylomeDB" id="A0A0G4F8J1"/>
<gene>
    <name evidence="2" type="ORF">Cvel_15783</name>
</gene>
<feature type="chain" id="PRO_5005188237" evidence="1">
    <location>
        <begin position="21"/>
        <end position="527"/>
    </location>
</feature>
<dbReference type="EMBL" id="CDMZ01000203">
    <property type="protein sequence ID" value="CEM09057.1"/>
    <property type="molecule type" value="Genomic_DNA"/>
</dbReference>
<dbReference type="VEuPathDB" id="CryptoDB:Cvel_15783"/>
<evidence type="ECO:0000313" key="2">
    <source>
        <dbReference type="EMBL" id="CEM09057.1"/>
    </source>
</evidence>
<reference evidence="2" key="1">
    <citation type="submission" date="2014-11" db="EMBL/GenBank/DDBJ databases">
        <authorList>
            <person name="Otto D Thomas"/>
            <person name="Naeem Raeece"/>
        </authorList>
    </citation>
    <scope>NUCLEOTIDE SEQUENCE</scope>
</reference>
<evidence type="ECO:0000256" key="1">
    <source>
        <dbReference type="SAM" id="SignalP"/>
    </source>
</evidence>
<keyword evidence="1" id="KW-0732">Signal</keyword>
<dbReference type="AlphaFoldDB" id="A0A0G4F8J1"/>
<feature type="signal peptide" evidence="1">
    <location>
        <begin position="1"/>
        <end position="20"/>
    </location>
</feature>
<proteinExistence type="predicted"/>
<name>A0A0G4F8J1_9ALVE</name>